<name>A0ABW7ETD4_9BURK</name>
<evidence type="ECO:0000313" key="3">
    <source>
        <dbReference type="Proteomes" id="UP001606300"/>
    </source>
</evidence>
<accession>A0ABW7ETD4</accession>
<evidence type="ECO:0000313" key="2">
    <source>
        <dbReference type="EMBL" id="MFG6416775.1"/>
    </source>
</evidence>
<feature type="transmembrane region" description="Helical" evidence="1">
    <location>
        <begin position="12"/>
        <end position="35"/>
    </location>
</feature>
<evidence type="ECO:0000256" key="1">
    <source>
        <dbReference type="SAM" id="Phobius"/>
    </source>
</evidence>
<dbReference type="EMBL" id="JBIGHY010000011">
    <property type="protein sequence ID" value="MFG6416775.1"/>
    <property type="molecule type" value="Genomic_DNA"/>
</dbReference>
<protein>
    <recommendedName>
        <fullName evidence="4">TraB family protein</fullName>
    </recommendedName>
</protein>
<dbReference type="Proteomes" id="UP001606300">
    <property type="component" value="Unassembled WGS sequence"/>
</dbReference>
<reference evidence="2 3" key="1">
    <citation type="submission" date="2024-09" db="EMBL/GenBank/DDBJ databases">
        <title>Novel species of the genus Pelomonas and Roseateles isolated from streams.</title>
        <authorList>
            <person name="Lu H."/>
        </authorList>
    </citation>
    <scope>NUCLEOTIDE SEQUENCE [LARGE SCALE GENOMIC DNA]</scope>
    <source>
        <strain evidence="2 3">DC23W</strain>
    </source>
</reference>
<keyword evidence="1" id="KW-0812">Transmembrane</keyword>
<dbReference type="RefSeq" id="WP_394472839.1">
    <property type="nucleotide sequence ID" value="NZ_JBIGHY010000011.1"/>
</dbReference>
<keyword evidence="1" id="KW-1133">Transmembrane helix</keyword>
<gene>
    <name evidence="2" type="ORF">ACG02S_23020</name>
</gene>
<comment type="caution">
    <text evidence="2">The sequence shown here is derived from an EMBL/GenBank/DDBJ whole genome shotgun (WGS) entry which is preliminary data.</text>
</comment>
<organism evidence="2 3">
    <name type="scientific">Pelomonas dachongensis</name>
    <dbReference type="NCBI Taxonomy" id="3299029"/>
    <lineage>
        <taxon>Bacteria</taxon>
        <taxon>Pseudomonadati</taxon>
        <taxon>Pseudomonadota</taxon>
        <taxon>Betaproteobacteria</taxon>
        <taxon>Burkholderiales</taxon>
        <taxon>Sphaerotilaceae</taxon>
        <taxon>Roseateles</taxon>
    </lineage>
</organism>
<feature type="transmembrane region" description="Helical" evidence="1">
    <location>
        <begin position="75"/>
        <end position="99"/>
    </location>
</feature>
<keyword evidence="1" id="KW-0472">Membrane</keyword>
<feature type="transmembrane region" description="Helical" evidence="1">
    <location>
        <begin position="41"/>
        <end position="63"/>
    </location>
</feature>
<keyword evidence="3" id="KW-1185">Reference proteome</keyword>
<sequence length="366" mass="40321">MTTCAAPTSTLAVRLTTLLWAALLLCCLAGLPVLLGVSWLLLPLLAVPAALLAWPLVWLWRRLSGTARARGWRRIWLWTVLGLWLLLCGLAAAPVYYLAIVTETRPALVPTVTLTNGPRTVVMQGMQHVGSERFYQAVIYDLEKALTDGYVLAYEGVSDSDAEADAWFRDTMSHGKDLGSSYRELGKTCGLSYQIDYFGPLVADARLHPERHVTMDVNTRAMKQEYDRLMQANPAFAAAMRKRDAEQSGDTGEAPDVLSRFIAWQQGGDPRRSALAGTLCRGVMTLVLGRSGGGESDDLNAVVLDFRNRHLAAELLADQRPKIYLTYGAAHLPGVMALMKREPGWKVASVKWMRTITAPDHLEGQL</sequence>
<evidence type="ECO:0008006" key="4">
    <source>
        <dbReference type="Google" id="ProtNLM"/>
    </source>
</evidence>
<proteinExistence type="predicted"/>